<accession>A0A6A6LT87</accession>
<comment type="caution">
    <text evidence="1">The sequence shown here is derived from an EMBL/GenBank/DDBJ whole genome shotgun (WGS) entry which is preliminary data.</text>
</comment>
<evidence type="ECO:0000313" key="2">
    <source>
        <dbReference type="Proteomes" id="UP000467840"/>
    </source>
</evidence>
<dbReference type="Proteomes" id="UP000467840">
    <property type="component" value="Chromosome 16"/>
</dbReference>
<name>A0A6A6LT87_HEVBR</name>
<gene>
    <name evidence="1" type="ORF">GH714_037241</name>
</gene>
<dbReference type="EMBL" id="JAAGAX010000009">
    <property type="protein sequence ID" value="KAF2304641.1"/>
    <property type="molecule type" value="Genomic_DNA"/>
</dbReference>
<dbReference type="AlphaFoldDB" id="A0A6A6LT87"/>
<reference evidence="1 2" key="1">
    <citation type="journal article" date="2020" name="Mol. Plant">
        <title>The Chromosome-Based Rubber Tree Genome Provides New Insights into Spurge Genome Evolution and Rubber Biosynthesis.</title>
        <authorList>
            <person name="Liu J."/>
            <person name="Shi C."/>
            <person name="Shi C.C."/>
            <person name="Li W."/>
            <person name="Zhang Q.J."/>
            <person name="Zhang Y."/>
            <person name="Li K."/>
            <person name="Lu H.F."/>
            <person name="Shi C."/>
            <person name="Zhu S.T."/>
            <person name="Xiao Z.Y."/>
            <person name="Nan H."/>
            <person name="Yue Y."/>
            <person name="Zhu X.G."/>
            <person name="Wu Y."/>
            <person name="Hong X.N."/>
            <person name="Fan G.Y."/>
            <person name="Tong Y."/>
            <person name="Zhang D."/>
            <person name="Mao C.L."/>
            <person name="Liu Y.L."/>
            <person name="Hao S.J."/>
            <person name="Liu W.Q."/>
            <person name="Lv M.Q."/>
            <person name="Zhang H.B."/>
            <person name="Liu Y."/>
            <person name="Hu-Tang G.R."/>
            <person name="Wang J.P."/>
            <person name="Wang J.H."/>
            <person name="Sun Y.H."/>
            <person name="Ni S.B."/>
            <person name="Chen W.B."/>
            <person name="Zhang X.C."/>
            <person name="Jiao Y.N."/>
            <person name="Eichler E.E."/>
            <person name="Li G.H."/>
            <person name="Liu X."/>
            <person name="Gao L.Z."/>
        </authorList>
    </citation>
    <scope>NUCLEOTIDE SEQUENCE [LARGE SCALE GENOMIC DNA]</scope>
    <source>
        <strain evidence="2">cv. GT1</strain>
        <tissue evidence="1">Leaf</tissue>
    </source>
</reference>
<evidence type="ECO:0008006" key="3">
    <source>
        <dbReference type="Google" id="ProtNLM"/>
    </source>
</evidence>
<organism evidence="1 2">
    <name type="scientific">Hevea brasiliensis</name>
    <name type="common">Para rubber tree</name>
    <name type="synonym">Siphonia brasiliensis</name>
    <dbReference type="NCBI Taxonomy" id="3981"/>
    <lineage>
        <taxon>Eukaryota</taxon>
        <taxon>Viridiplantae</taxon>
        <taxon>Streptophyta</taxon>
        <taxon>Embryophyta</taxon>
        <taxon>Tracheophyta</taxon>
        <taxon>Spermatophyta</taxon>
        <taxon>Magnoliopsida</taxon>
        <taxon>eudicotyledons</taxon>
        <taxon>Gunneridae</taxon>
        <taxon>Pentapetalae</taxon>
        <taxon>rosids</taxon>
        <taxon>fabids</taxon>
        <taxon>Malpighiales</taxon>
        <taxon>Euphorbiaceae</taxon>
        <taxon>Crotonoideae</taxon>
        <taxon>Micrandreae</taxon>
        <taxon>Hevea</taxon>
    </lineage>
</organism>
<evidence type="ECO:0000313" key="1">
    <source>
        <dbReference type="EMBL" id="KAF2304641.1"/>
    </source>
</evidence>
<protein>
    <recommendedName>
        <fullName evidence="3">Aspartic peptidase DDI1-type domain-containing protein</fullName>
    </recommendedName>
</protein>
<dbReference type="Gene3D" id="2.40.70.10">
    <property type="entry name" value="Acid Proteases"/>
    <property type="match status" value="1"/>
</dbReference>
<sequence length="148" mass="15735">MGSMQLGSIEKGKQAEVQLANKGRLFTQLQVGQNETGWLKAVNSAPTTTHGVASNIVVKIGEWTGSINFSIVATDDYACVLGMDFMDKVKAIPIPFANSLCIVENGSASMVPLKRKVGGSTLSALQLAKGVRKCEPTFLVALHAEEVK</sequence>
<keyword evidence="2" id="KW-1185">Reference proteome</keyword>
<proteinExistence type="predicted"/>
<dbReference type="InterPro" id="IPR021109">
    <property type="entry name" value="Peptidase_aspartic_dom_sf"/>
</dbReference>